<name>W4N6H3_9BIFI</name>
<keyword evidence="1" id="KW-0472">Membrane</keyword>
<dbReference type="Proteomes" id="UP000019155">
    <property type="component" value="Unassembled WGS sequence"/>
</dbReference>
<dbReference type="NCBIfam" id="TIGR03816">
    <property type="entry name" value="tadE_like_DECH"/>
    <property type="match status" value="1"/>
</dbReference>
<dbReference type="STRING" id="1435051.BMOU_1493"/>
<dbReference type="InterPro" id="IPR021202">
    <property type="entry name" value="Rv3654c-like"/>
</dbReference>
<dbReference type="PATRIC" id="fig|1435051.3.peg.1476"/>
<accession>W4N6H3</accession>
<evidence type="ECO:0000313" key="2">
    <source>
        <dbReference type="EMBL" id="ETY70637.1"/>
    </source>
</evidence>
<evidence type="ECO:0000256" key="1">
    <source>
        <dbReference type="SAM" id="Phobius"/>
    </source>
</evidence>
<keyword evidence="1" id="KW-1133">Transmembrane helix</keyword>
<gene>
    <name evidence="2" type="ORF">BMOU_1493</name>
</gene>
<proteinExistence type="predicted"/>
<evidence type="ECO:0000313" key="3">
    <source>
        <dbReference type="Proteomes" id="UP000019155"/>
    </source>
</evidence>
<keyword evidence="1" id="KW-0812">Transmembrane</keyword>
<reference evidence="2 3" key="1">
    <citation type="journal article" date="2014" name="Genome Announc.">
        <title>The Genome Sequence of Bifidobacterium moukalabense DSM 27321 Highlights the Close Phylogenetic Relatedness with the Bifidobacterium dentium Taxon.</title>
        <authorList>
            <person name="Lugli G.A."/>
            <person name="Duranti S."/>
            <person name="Milani C."/>
            <person name="Turroni F."/>
            <person name="Viappiani A."/>
            <person name="Mangifesta M."/>
            <person name="van Sinderen D."/>
            <person name="Ventura M."/>
        </authorList>
    </citation>
    <scope>NUCLEOTIDE SEQUENCE [LARGE SCALE GENOMIC DNA]</scope>
    <source>
        <strain evidence="2 3">DSM 27321</strain>
    </source>
</reference>
<feature type="transmembrane region" description="Helical" evidence="1">
    <location>
        <begin position="35"/>
        <end position="58"/>
    </location>
</feature>
<dbReference type="eggNOG" id="ENOG5033B4F">
    <property type="taxonomic scope" value="Bacteria"/>
</dbReference>
<sequence>MKQFVKRFVKRWLPAACGRLVRLFAKSDEGSGTVSGIALITVAAVMLGVVAAAGNLLICLHRAQYVADLAAVAAATALREGSATPCEAASRTTHGNDGELQSCAILGEDVQVTVGVGTKVPFASQVSKSSRAGPVACE</sequence>
<protein>
    <submittedName>
        <fullName evidence="2">Pilus biosynthesis protein TadE</fullName>
    </submittedName>
</protein>
<dbReference type="EMBL" id="AZMV01000007">
    <property type="protein sequence ID" value="ETY70637.1"/>
    <property type="molecule type" value="Genomic_DNA"/>
</dbReference>
<dbReference type="AlphaFoldDB" id="W4N6H3"/>
<keyword evidence="3" id="KW-1185">Reference proteome</keyword>
<organism evidence="2 3">
    <name type="scientific">Bifidobacterium moukalabense DSM 27321</name>
    <dbReference type="NCBI Taxonomy" id="1435051"/>
    <lineage>
        <taxon>Bacteria</taxon>
        <taxon>Bacillati</taxon>
        <taxon>Actinomycetota</taxon>
        <taxon>Actinomycetes</taxon>
        <taxon>Bifidobacteriales</taxon>
        <taxon>Bifidobacteriaceae</taxon>
        <taxon>Bifidobacterium</taxon>
    </lineage>
</organism>
<comment type="caution">
    <text evidence="2">The sequence shown here is derived from an EMBL/GenBank/DDBJ whole genome shotgun (WGS) entry which is preliminary data.</text>
</comment>